<dbReference type="EMBL" id="QMFY01000003">
    <property type="protein sequence ID" value="RAW01553.1"/>
    <property type="molecule type" value="Genomic_DNA"/>
</dbReference>
<accession>A0A364Y407</accession>
<sequence>MLMPYYYSQEDLLFYVEKFDKQSRVVLIDFFDSNEFGTFNEMAQLNYNWEKRPTMIEIRNYPGRSLREGVTYRVTRETVLRLIPRLQTVEESLVIGFRIELNFEDGEVFGLSKTFNIGEQFWKWPFTHAETEPDQQLPLSSEKVIVRNIGQGSWNEITAEGDVKLIFDIGTLWSTKASEIVRLIGNRNIEYQRCKPSLILSHWDVDHYHFLLGLEDATITSFFRFITRAHPPTLTARKAAGRFRILNPTALIELAPLPPPPTLRNSTALGYSYLTASRDYILFNSCKNPSRNKCALGLAIRKNDKAVIFSGDYDYSQVSDHILPLLNFKCDHYLIVPHHGGKAGSFVYKHSSKNRLQEAVISVGKNPYKPPHPHSGNINDLRSIGFKVIRTDYKGSDHVIPL</sequence>
<name>A0A364Y407_9BACT</name>
<gene>
    <name evidence="1" type="ORF">DQQ10_07800</name>
</gene>
<dbReference type="AlphaFoldDB" id="A0A364Y407"/>
<organism evidence="1 2">
    <name type="scientific">Pseudochryseolinea flava</name>
    <dbReference type="NCBI Taxonomy" id="2059302"/>
    <lineage>
        <taxon>Bacteria</taxon>
        <taxon>Pseudomonadati</taxon>
        <taxon>Bacteroidota</taxon>
        <taxon>Cytophagia</taxon>
        <taxon>Cytophagales</taxon>
        <taxon>Fulvivirgaceae</taxon>
        <taxon>Pseudochryseolinea</taxon>
    </lineage>
</organism>
<evidence type="ECO:0000313" key="1">
    <source>
        <dbReference type="EMBL" id="RAW01553.1"/>
    </source>
</evidence>
<proteinExistence type="predicted"/>
<dbReference type="SUPFAM" id="SSF56281">
    <property type="entry name" value="Metallo-hydrolase/oxidoreductase"/>
    <property type="match status" value="1"/>
</dbReference>
<dbReference type="Proteomes" id="UP000251889">
    <property type="component" value="Unassembled WGS sequence"/>
</dbReference>
<evidence type="ECO:0000313" key="2">
    <source>
        <dbReference type="Proteomes" id="UP000251889"/>
    </source>
</evidence>
<dbReference type="InterPro" id="IPR036866">
    <property type="entry name" value="RibonucZ/Hydroxyglut_hydro"/>
</dbReference>
<dbReference type="Gene3D" id="3.60.15.10">
    <property type="entry name" value="Ribonuclease Z/Hydroxyacylglutathione hydrolase-like"/>
    <property type="match status" value="1"/>
</dbReference>
<dbReference type="RefSeq" id="WP_112746293.1">
    <property type="nucleotide sequence ID" value="NZ_QMFY01000003.1"/>
</dbReference>
<evidence type="ECO:0008006" key="3">
    <source>
        <dbReference type="Google" id="ProtNLM"/>
    </source>
</evidence>
<dbReference type="OrthoDB" id="9761531at2"/>
<keyword evidence="2" id="KW-1185">Reference proteome</keyword>
<reference evidence="1 2" key="1">
    <citation type="submission" date="2018-06" db="EMBL/GenBank/DDBJ databases">
        <title>Chryseolinea flavus sp. nov., a member of the phylum Bacteroidetes isolated from soil.</title>
        <authorList>
            <person name="Li Y."/>
            <person name="Wang J."/>
        </authorList>
    </citation>
    <scope>NUCLEOTIDE SEQUENCE [LARGE SCALE GENOMIC DNA]</scope>
    <source>
        <strain evidence="1 2">SDU1-6</strain>
    </source>
</reference>
<comment type="caution">
    <text evidence="1">The sequence shown here is derived from an EMBL/GenBank/DDBJ whole genome shotgun (WGS) entry which is preliminary data.</text>
</comment>
<protein>
    <recommendedName>
        <fullName evidence="3">MBL fold metallo-hydrolase</fullName>
    </recommendedName>
</protein>